<protein>
    <submittedName>
        <fullName evidence="2">Uncharacterized protein</fullName>
    </submittedName>
</protein>
<reference evidence="2 3" key="1">
    <citation type="submission" date="2020-04" db="EMBL/GenBank/DDBJ databases">
        <title>Perkinsus olseni comparative genomics.</title>
        <authorList>
            <person name="Bogema D.R."/>
        </authorList>
    </citation>
    <scope>NUCLEOTIDE SEQUENCE [LARGE SCALE GENOMIC DNA]</scope>
    <source>
        <strain evidence="2">ATCC PRA-205</strain>
    </source>
</reference>
<feature type="non-terminal residue" evidence="2">
    <location>
        <position position="135"/>
    </location>
</feature>
<dbReference type="Proteomes" id="UP000574390">
    <property type="component" value="Unassembled WGS sequence"/>
</dbReference>
<evidence type="ECO:0000256" key="1">
    <source>
        <dbReference type="SAM" id="MobiDB-lite"/>
    </source>
</evidence>
<feature type="compositionally biased region" description="Basic and acidic residues" evidence="1">
    <location>
        <begin position="109"/>
        <end position="135"/>
    </location>
</feature>
<proteinExistence type="predicted"/>
<feature type="region of interest" description="Disordered" evidence="1">
    <location>
        <begin position="1"/>
        <end position="135"/>
    </location>
</feature>
<sequence length="135" mass="15428">SHTWRSGQRRENACSTNGSRPHNLHSSGVVEEVEESDLEPEQAQAERHQVKVHGVVHPKHERPPRKRIRQRRSALDRCEEGGLNRRESIRRSAAKKSSKSIEEASPVSEEVRGLLEKEPPDGESERQKTSSNRRE</sequence>
<dbReference type="AlphaFoldDB" id="A0A7J6TVA4"/>
<name>A0A7J6TVA4_PEROL</name>
<gene>
    <name evidence="2" type="ORF">FOZ62_018084</name>
</gene>
<feature type="compositionally biased region" description="Basic and acidic residues" evidence="1">
    <location>
        <begin position="73"/>
        <end position="90"/>
    </location>
</feature>
<feature type="compositionally biased region" description="Acidic residues" evidence="1">
    <location>
        <begin position="31"/>
        <end position="40"/>
    </location>
</feature>
<dbReference type="EMBL" id="JABANM010005019">
    <property type="protein sequence ID" value="KAF4748316.1"/>
    <property type="molecule type" value="Genomic_DNA"/>
</dbReference>
<evidence type="ECO:0000313" key="3">
    <source>
        <dbReference type="Proteomes" id="UP000574390"/>
    </source>
</evidence>
<accession>A0A7J6TVA4</accession>
<feature type="compositionally biased region" description="Basic residues" evidence="1">
    <location>
        <begin position="50"/>
        <end position="72"/>
    </location>
</feature>
<comment type="caution">
    <text evidence="2">The sequence shown here is derived from an EMBL/GenBank/DDBJ whole genome shotgun (WGS) entry which is preliminary data.</text>
</comment>
<feature type="non-terminal residue" evidence="2">
    <location>
        <position position="1"/>
    </location>
</feature>
<evidence type="ECO:0000313" key="2">
    <source>
        <dbReference type="EMBL" id="KAF4748316.1"/>
    </source>
</evidence>
<organism evidence="2 3">
    <name type="scientific">Perkinsus olseni</name>
    <name type="common">Perkinsus atlanticus</name>
    <dbReference type="NCBI Taxonomy" id="32597"/>
    <lineage>
        <taxon>Eukaryota</taxon>
        <taxon>Sar</taxon>
        <taxon>Alveolata</taxon>
        <taxon>Perkinsozoa</taxon>
        <taxon>Perkinsea</taxon>
        <taxon>Perkinsida</taxon>
        <taxon>Perkinsidae</taxon>
        <taxon>Perkinsus</taxon>
    </lineage>
</organism>